<dbReference type="InterPro" id="IPR036635">
    <property type="entry name" value="MurB_C_sf"/>
</dbReference>
<keyword evidence="8 19" id="KW-0132">Cell division</keyword>
<dbReference type="STRING" id="478744.SAMN05444359_104156"/>
<keyword evidence="10 19" id="KW-0274">FAD</keyword>
<evidence type="ECO:0000256" key="3">
    <source>
        <dbReference type="ARBA" id="ARBA00004496"/>
    </source>
</evidence>
<accession>A0A1H9CEE0</accession>
<evidence type="ECO:0000256" key="16">
    <source>
        <dbReference type="ARBA" id="ARBA00023316"/>
    </source>
</evidence>
<dbReference type="InterPro" id="IPR011601">
    <property type="entry name" value="MurB_C"/>
</dbReference>
<dbReference type="Gene3D" id="3.90.78.10">
    <property type="entry name" value="UDP-N-acetylenolpyruvoylglucosamine reductase, C-terminal domain"/>
    <property type="match status" value="1"/>
</dbReference>
<evidence type="ECO:0000256" key="11">
    <source>
        <dbReference type="ARBA" id="ARBA00022857"/>
    </source>
</evidence>
<dbReference type="InterPro" id="IPR016167">
    <property type="entry name" value="FAD-bd_PCMH_sub1"/>
</dbReference>
<keyword evidence="22" id="KW-1185">Reference proteome</keyword>
<evidence type="ECO:0000256" key="4">
    <source>
        <dbReference type="ARBA" id="ARBA00004752"/>
    </source>
</evidence>
<dbReference type="Gene3D" id="3.30.43.10">
    <property type="entry name" value="Uridine Diphospho-n-acetylenolpyruvylglucosamine Reductase, domain 2"/>
    <property type="match status" value="1"/>
</dbReference>
<evidence type="ECO:0000256" key="6">
    <source>
        <dbReference type="ARBA" id="ARBA00015188"/>
    </source>
</evidence>
<dbReference type="PROSITE" id="PS51387">
    <property type="entry name" value="FAD_PCMH"/>
    <property type="match status" value="1"/>
</dbReference>
<dbReference type="InterPro" id="IPR006094">
    <property type="entry name" value="Oxid_FAD_bind_N"/>
</dbReference>
<evidence type="ECO:0000256" key="17">
    <source>
        <dbReference type="ARBA" id="ARBA00031026"/>
    </source>
</evidence>
<dbReference type="UniPathway" id="UPA00219"/>
<evidence type="ECO:0000256" key="15">
    <source>
        <dbReference type="ARBA" id="ARBA00023306"/>
    </source>
</evidence>
<dbReference type="GO" id="GO:0005829">
    <property type="term" value="C:cytosol"/>
    <property type="evidence" value="ECO:0007669"/>
    <property type="project" value="TreeGrafter"/>
</dbReference>
<evidence type="ECO:0000313" key="22">
    <source>
        <dbReference type="Proteomes" id="UP000199021"/>
    </source>
</evidence>
<protein>
    <recommendedName>
        <fullName evidence="6 19">UDP-N-acetylenolpyruvoylglucosamine reductase</fullName>
        <ecNumber evidence="5 19">1.3.1.98</ecNumber>
    </recommendedName>
    <alternativeName>
        <fullName evidence="17 19">UDP-N-acetylmuramate dehydrogenase</fullName>
    </alternativeName>
</protein>
<evidence type="ECO:0000256" key="13">
    <source>
        <dbReference type="ARBA" id="ARBA00022984"/>
    </source>
</evidence>
<evidence type="ECO:0000256" key="19">
    <source>
        <dbReference type="HAMAP-Rule" id="MF_00037"/>
    </source>
</evidence>
<keyword evidence="12 19" id="KW-0133">Cell shape</keyword>
<feature type="active site" description="Proton donor" evidence="19">
    <location>
        <position position="248"/>
    </location>
</feature>
<comment type="similarity">
    <text evidence="19">Belongs to the MurB family.</text>
</comment>
<dbReference type="InterPro" id="IPR016166">
    <property type="entry name" value="FAD-bd_PCMH"/>
</dbReference>
<dbReference type="GO" id="GO:0051301">
    <property type="term" value="P:cell division"/>
    <property type="evidence" value="ECO:0007669"/>
    <property type="project" value="UniProtKB-KW"/>
</dbReference>
<keyword evidence="11 19" id="KW-0521">NADP</keyword>
<dbReference type="GO" id="GO:0008360">
    <property type="term" value="P:regulation of cell shape"/>
    <property type="evidence" value="ECO:0007669"/>
    <property type="project" value="UniProtKB-KW"/>
</dbReference>
<evidence type="ECO:0000313" key="21">
    <source>
        <dbReference type="EMBL" id="SEP99143.1"/>
    </source>
</evidence>
<dbReference type="FunCoup" id="A0A1H9CEE0">
    <property type="interactions" value="320"/>
</dbReference>
<evidence type="ECO:0000256" key="18">
    <source>
        <dbReference type="ARBA" id="ARBA00048914"/>
    </source>
</evidence>
<gene>
    <name evidence="19" type="primary">murB</name>
    <name evidence="21" type="ORF">SAMN05444359_104156</name>
</gene>
<comment type="pathway">
    <text evidence="4 19">Cell wall biogenesis; peptidoglycan biosynthesis.</text>
</comment>
<dbReference type="AlphaFoldDB" id="A0A1H9CEE0"/>
<dbReference type="PANTHER" id="PTHR21071">
    <property type="entry name" value="UDP-N-ACETYLENOLPYRUVOYLGLUCOSAMINE REDUCTASE"/>
    <property type="match status" value="1"/>
</dbReference>
<evidence type="ECO:0000256" key="5">
    <source>
        <dbReference type="ARBA" id="ARBA00012518"/>
    </source>
</evidence>
<dbReference type="GO" id="GO:0009252">
    <property type="term" value="P:peptidoglycan biosynthetic process"/>
    <property type="evidence" value="ECO:0007669"/>
    <property type="project" value="UniProtKB-UniRule"/>
</dbReference>
<dbReference type="Proteomes" id="UP000199021">
    <property type="component" value="Unassembled WGS sequence"/>
</dbReference>
<feature type="active site" evidence="19">
    <location>
        <position position="344"/>
    </location>
</feature>
<feature type="active site" evidence="19">
    <location>
        <position position="175"/>
    </location>
</feature>
<organism evidence="21 22">
    <name type="scientific">Neolewinella agarilytica</name>
    <dbReference type="NCBI Taxonomy" id="478744"/>
    <lineage>
        <taxon>Bacteria</taxon>
        <taxon>Pseudomonadati</taxon>
        <taxon>Bacteroidota</taxon>
        <taxon>Saprospiria</taxon>
        <taxon>Saprospirales</taxon>
        <taxon>Lewinellaceae</taxon>
        <taxon>Neolewinella</taxon>
    </lineage>
</organism>
<name>A0A1H9CEE0_9BACT</name>
<evidence type="ECO:0000256" key="1">
    <source>
        <dbReference type="ARBA" id="ARBA00001974"/>
    </source>
</evidence>
<dbReference type="NCBIfam" id="NF000755">
    <property type="entry name" value="PRK00046.1"/>
    <property type="match status" value="1"/>
</dbReference>
<dbReference type="InParanoid" id="A0A1H9CEE0"/>
<keyword evidence="9 19" id="KW-0285">Flavoprotein</keyword>
<dbReference type="GO" id="GO:0008762">
    <property type="term" value="F:UDP-N-acetylmuramate dehydrogenase activity"/>
    <property type="evidence" value="ECO:0007669"/>
    <property type="project" value="UniProtKB-UniRule"/>
</dbReference>
<reference evidence="22" key="1">
    <citation type="submission" date="2016-10" db="EMBL/GenBank/DDBJ databases">
        <authorList>
            <person name="Varghese N."/>
            <person name="Submissions S."/>
        </authorList>
    </citation>
    <scope>NUCLEOTIDE SEQUENCE [LARGE SCALE GENOMIC DNA]</scope>
    <source>
        <strain evidence="22">DSM 24740</strain>
    </source>
</reference>
<dbReference type="SUPFAM" id="SSF56176">
    <property type="entry name" value="FAD-binding/transporter-associated domain-like"/>
    <property type="match status" value="1"/>
</dbReference>
<dbReference type="Gene3D" id="3.30.465.10">
    <property type="match status" value="1"/>
</dbReference>
<evidence type="ECO:0000256" key="14">
    <source>
        <dbReference type="ARBA" id="ARBA00023002"/>
    </source>
</evidence>
<dbReference type="SUPFAM" id="SSF56194">
    <property type="entry name" value="Uridine diphospho-N-Acetylenolpyruvylglucosamine reductase, MurB, C-terminal domain"/>
    <property type="match status" value="1"/>
</dbReference>
<dbReference type="GO" id="GO:0071949">
    <property type="term" value="F:FAD binding"/>
    <property type="evidence" value="ECO:0007669"/>
    <property type="project" value="InterPro"/>
</dbReference>
<keyword evidence="16 19" id="KW-0961">Cell wall biogenesis/degradation</keyword>
<dbReference type="Pfam" id="PF02873">
    <property type="entry name" value="MurB_C"/>
    <property type="match status" value="1"/>
</dbReference>
<dbReference type="HAMAP" id="MF_00037">
    <property type="entry name" value="MurB"/>
    <property type="match status" value="1"/>
</dbReference>
<dbReference type="EC" id="1.3.1.98" evidence="5 19"/>
<feature type="domain" description="FAD-binding PCMH-type" evidence="20">
    <location>
        <begin position="16"/>
        <end position="198"/>
    </location>
</feature>
<evidence type="ECO:0000256" key="8">
    <source>
        <dbReference type="ARBA" id="ARBA00022618"/>
    </source>
</evidence>
<evidence type="ECO:0000256" key="10">
    <source>
        <dbReference type="ARBA" id="ARBA00022827"/>
    </source>
</evidence>
<keyword evidence="13 19" id="KW-0573">Peptidoglycan synthesis</keyword>
<evidence type="ECO:0000256" key="2">
    <source>
        <dbReference type="ARBA" id="ARBA00003921"/>
    </source>
</evidence>
<dbReference type="PANTHER" id="PTHR21071:SF4">
    <property type="entry name" value="UDP-N-ACETYLENOLPYRUVOYLGLUCOSAMINE REDUCTASE"/>
    <property type="match status" value="1"/>
</dbReference>
<dbReference type="GO" id="GO:0071555">
    <property type="term" value="P:cell wall organization"/>
    <property type="evidence" value="ECO:0007669"/>
    <property type="project" value="UniProtKB-KW"/>
</dbReference>
<comment type="function">
    <text evidence="2 19">Cell wall formation.</text>
</comment>
<comment type="subcellular location">
    <subcellularLocation>
        <location evidence="3 19">Cytoplasm</location>
    </subcellularLocation>
</comment>
<dbReference type="InterPro" id="IPR016169">
    <property type="entry name" value="FAD-bd_PCMH_sub2"/>
</dbReference>
<keyword evidence="7 19" id="KW-0963">Cytoplasm</keyword>
<evidence type="ECO:0000259" key="20">
    <source>
        <dbReference type="PROSITE" id="PS51387"/>
    </source>
</evidence>
<dbReference type="RefSeq" id="WP_090166061.1">
    <property type="nucleotide sequence ID" value="NZ_FOFB01000004.1"/>
</dbReference>
<evidence type="ECO:0000256" key="7">
    <source>
        <dbReference type="ARBA" id="ARBA00022490"/>
    </source>
</evidence>
<dbReference type="Pfam" id="PF01565">
    <property type="entry name" value="FAD_binding_4"/>
    <property type="match status" value="1"/>
</dbReference>
<evidence type="ECO:0000256" key="9">
    <source>
        <dbReference type="ARBA" id="ARBA00022630"/>
    </source>
</evidence>
<evidence type="ECO:0000256" key="12">
    <source>
        <dbReference type="ARBA" id="ARBA00022960"/>
    </source>
</evidence>
<keyword evidence="14 19" id="KW-0560">Oxidoreductase</keyword>
<dbReference type="InterPro" id="IPR003170">
    <property type="entry name" value="MurB"/>
</dbReference>
<dbReference type="InterPro" id="IPR036318">
    <property type="entry name" value="FAD-bd_PCMH-like_sf"/>
</dbReference>
<comment type="cofactor">
    <cofactor evidence="1 19">
        <name>FAD</name>
        <dbReference type="ChEBI" id="CHEBI:57692"/>
    </cofactor>
</comment>
<proteinExistence type="inferred from homology"/>
<sequence length="352" mass="38653">MIQHNVSLTRFNTFNLPSVAEQYLPLTKVEQLSDPVFNVAPQLVLGGGSNMVLLEQIKGLTVHVLLGGVEILGDGAQGAKEVEKRNGSTGYHLPSVHLRVGAGVDWNQLVRYTLDRGWYGLENLILIPGTVGAAPVQNIGAYGAEVAERITAVHVWEYGVGARVLSPEECAFGYRDSRFKHEPGRFLITAVDLRLNGDHELKTSYGAIQAELARLAISEPSPADVALAVTNIRRSKLPDWFFLGNSGSFFKNPVVPKETYNRLKARYEDLPSYPIDENHVKLPAGWLIDRAGMKGARDGQAGTYALQALVMVNHGGASGQDIINFSKKVQQTVRQKFDVELEREVQLIGWKG</sequence>
<keyword evidence="15 19" id="KW-0131">Cell cycle</keyword>
<comment type="catalytic activity">
    <reaction evidence="18 19">
        <text>UDP-N-acetyl-alpha-D-muramate + NADP(+) = UDP-N-acetyl-3-O-(1-carboxyvinyl)-alpha-D-glucosamine + NADPH + H(+)</text>
        <dbReference type="Rhea" id="RHEA:12248"/>
        <dbReference type="ChEBI" id="CHEBI:15378"/>
        <dbReference type="ChEBI" id="CHEBI:57783"/>
        <dbReference type="ChEBI" id="CHEBI:58349"/>
        <dbReference type="ChEBI" id="CHEBI:68483"/>
        <dbReference type="ChEBI" id="CHEBI:70757"/>
        <dbReference type="EC" id="1.3.1.98"/>
    </reaction>
</comment>
<dbReference type="EMBL" id="FOFB01000004">
    <property type="protein sequence ID" value="SEP99143.1"/>
    <property type="molecule type" value="Genomic_DNA"/>
</dbReference>
<dbReference type="OrthoDB" id="9804753at2"/>
<dbReference type="NCBIfam" id="TIGR00179">
    <property type="entry name" value="murB"/>
    <property type="match status" value="1"/>
</dbReference>